<keyword evidence="1" id="KW-0472">Membrane</keyword>
<name>A0ABD0J2N1_9CAEN</name>
<comment type="caution">
    <text evidence="2">The sequence shown here is derived from an EMBL/GenBank/DDBJ whole genome shotgun (WGS) entry which is preliminary data.</text>
</comment>
<sequence>MVLVQDYICFYPLTEHKPGGPEATAGEADGGLSAGAAVAVTTVVFVVMISAVIVWVWRRRWILPCADRDITTGTSNDGSRQQIVRMNTIEDNVSVEHTENPDQALSVYEKLKTREIGMTSQYSTLEAYANSDCDQQK</sequence>
<evidence type="ECO:0000256" key="1">
    <source>
        <dbReference type="SAM" id="Phobius"/>
    </source>
</evidence>
<evidence type="ECO:0000313" key="2">
    <source>
        <dbReference type="EMBL" id="KAK7454705.1"/>
    </source>
</evidence>
<dbReference type="EMBL" id="JACVVK020000699">
    <property type="protein sequence ID" value="KAK7454705.1"/>
    <property type="molecule type" value="Genomic_DNA"/>
</dbReference>
<gene>
    <name evidence="2" type="ORF">BaRGS_00039551</name>
</gene>
<dbReference type="AlphaFoldDB" id="A0ABD0J2N1"/>
<organism evidence="2 3">
    <name type="scientific">Batillaria attramentaria</name>
    <dbReference type="NCBI Taxonomy" id="370345"/>
    <lineage>
        <taxon>Eukaryota</taxon>
        <taxon>Metazoa</taxon>
        <taxon>Spiralia</taxon>
        <taxon>Lophotrochozoa</taxon>
        <taxon>Mollusca</taxon>
        <taxon>Gastropoda</taxon>
        <taxon>Caenogastropoda</taxon>
        <taxon>Sorbeoconcha</taxon>
        <taxon>Cerithioidea</taxon>
        <taxon>Batillariidae</taxon>
        <taxon>Batillaria</taxon>
    </lineage>
</organism>
<evidence type="ECO:0000313" key="3">
    <source>
        <dbReference type="Proteomes" id="UP001519460"/>
    </source>
</evidence>
<accession>A0ABD0J2N1</accession>
<proteinExistence type="predicted"/>
<keyword evidence="1" id="KW-0812">Transmembrane</keyword>
<keyword evidence="3" id="KW-1185">Reference proteome</keyword>
<keyword evidence="1" id="KW-1133">Transmembrane helix</keyword>
<feature type="non-terminal residue" evidence="2">
    <location>
        <position position="137"/>
    </location>
</feature>
<protein>
    <submittedName>
        <fullName evidence="2">Uncharacterized protein</fullName>
    </submittedName>
</protein>
<reference evidence="2 3" key="1">
    <citation type="journal article" date="2023" name="Sci. Data">
        <title>Genome assembly of the Korean intertidal mud-creeper Batillaria attramentaria.</title>
        <authorList>
            <person name="Patra A.K."/>
            <person name="Ho P.T."/>
            <person name="Jun S."/>
            <person name="Lee S.J."/>
            <person name="Kim Y."/>
            <person name="Won Y.J."/>
        </authorList>
    </citation>
    <scope>NUCLEOTIDE SEQUENCE [LARGE SCALE GENOMIC DNA]</scope>
    <source>
        <strain evidence="2">Wonlab-2016</strain>
    </source>
</reference>
<feature type="transmembrane region" description="Helical" evidence="1">
    <location>
        <begin position="36"/>
        <end position="57"/>
    </location>
</feature>
<dbReference type="Proteomes" id="UP001519460">
    <property type="component" value="Unassembled WGS sequence"/>
</dbReference>